<comment type="caution">
    <text evidence="8">The sequence shown here is derived from an EMBL/GenBank/DDBJ whole genome shotgun (WGS) entry which is preliminary data.</text>
</comment>
<dbReference type="GO" id="GO:0006355">
    <property type="term" value="P:regulation of DNA-templated transcription"/>
    <property type="evidence" value="ECO:0007669"/>
    <property type="project" value="UniProtKB-UniRule"/>
</dbReference>
<dbReference type="GO" id="GO:0005524">
    <property type="term" value="F:ATP binding"/>
    <property type="evidence" value="ECO:0007669"/>
    <property type="project" value="UniProtKB-UniRule"/>
</dbReference>
<dbReference type="Gene3D" id="2.30.30.100">
    <property type="match status" value="1"/>
</dbReference>
<feature type="binding site" evidence="6">
    <location>
        <position position="194"/>
    </location>
    <ligand>
        <name>biotin</name>
        <dbReference type="ChEBI" id="CHEBI:57586"/>
    </ligand>
</feature>
<dbReference type="eggNOG" id="COG1654">
    <property type="taxonomic scope" value="Bacteria"/>
</dbReference>
<dbReference type="InterPro" id="IPR036390">
    <property type="entry name" value="WH_DNA-bd_sf"/>
</dbReference>
<dbReference type="EMBL" id="AKKV01000020">
    <property type="protein sequence ID" value="EIT86616.1"/>
    <property type="molecule type" value="Genomic_DNA"/>
</dbReference>
<dbReference type="GO" id="GO:0009249">
    <property type="term" value="P:protein lipoylation"/>
    <property type="evidence" value="ECO:0007669"/>
    <property type="project" value="UniProtKB-ARBA"/>
</dbReference>
<feature type="domain" description="BPL/LPL catalytic" evidence="7">
    <location>
        <begin position="76"/>
        <end position="267"/>
    </location>
</feature>
<dbReference type="CDD" id="cd00090">
    <property type="entry name" value="HTH_ARSR"/>
    <property type="match status" value="1"/>
</dbReference>
<dbReference type="PROSITE" id="PS51733">
    <property type="entry name" value="BPL_LPL_CATALYTIC"/>
    <property type="match status" value="1"/>
</dbReference>
<keyword evidence="5 6" id="KW-0092">Biotin</keyword>
<keyword evidence="1 6" id="KW-0436">Ligase</keyword>
<dbReference type="EC" id="6.3.4.15" evidence="6"/>
<name>I8J4C0_9BACL</name>
<dbReference type="PANTHER" id="PTHR12835:SF5">
    <property type="entry name" value="BIOTIN--PROTEIN LIGASE"/>
    <property type="match status" value="1"/>
</dbReference>
<keyword evidence="9" id="KW-1185">Reference proteome</keyword>
<dbReference type="Pfam" id="PF08279">
    <property type="entry name" value="HTH_11"/>
    <property type="match status" value="1"/>
</dbReference>
<evidence type="ECO:0000256" key="4">
    <source>
        <dbReference type="ARBA" id="ARBA00023125"/>
    </source>
</evidence>
<dbReference type="SUPFAM" id="SSF55681">
    <property type="entry name" value="Class II aaRS and biotin synthetases"/>
    <property type="match status" value="1"/>
</dbReference>
<keyword evidence="4 6" id="KW-0238">DNA-binding</keyword>
<comment type="caution">
    <text evidence="6">Lacks conserved residue(s) required for the propagation of feature annotation.</text>
</comment>
<evidence type="ECO:0000256" key="1">
    <source>
        <dbReference type="ARBA" id="ARBA00022598"/>
    </source>
</evidence>
<dbReference type="eggNOG" id="COG0340">
    <property type="taxonomic scope" value="Bacteria"/>
</dbReference>
<dbReference type="OrthoDB" id="9807064at2"/>
<dbReference type="GO" id="GO:0005737">
    <property type="term" value="C:cytoplasm"/>
    <property type="evidence" value="ECO:0007669"/>
    <property type="project" value="TreeGrafter"/>
</dbReference>
<sequence length="333" mass="37339">MGETMEGKSMRQHLLQLLMEQRGSFVSGQEISDELGCSRTAIWKHISELRKEGYVIDAVQRKGYQLMYAPNRVTEPEIKRHLQSTVLAKHIRYEESVKSTQEIAQRLSYEHCPEGTLVIADEQTGGRGRLGRSWQSPKGSGIWMSLILRPDIPLQKSPQLTLLAAVSVAKAIYKTTGMQAEIKWPNDILLNGKKAVGILTELQAESDRIHAVIIGIGINVNVAETEFDPSLRDIATSLKIEGNEDVNRAKLVACIMEEMETLYHEYLQNGFGLIKLLWEGYAESIGKRIRVRTLHEQKEGIAKGITEEGVLLLEDDLGEIHHIYSADIEIPGT</sequence>
<dbReference type="InterPro" id="IPR004143">
    <property type="entry name" value="BPL_LPL_catalytic"/>
</dbReference>
<reference evidence="8 9" key="1">
    <citation type="journal article" date="2012" name="J. Bacteriol.">
        <title>Genome of Bacillus macauensis ZFHKF-1, a Long-Chain-Forming Bacterium.</title>
        <authorList>
            <person name="Cai L."/>
            <person name="Zhang T."/>
        </authorList>
    </citation>
    <scope>NUCLEOTIDE SEQUENCE [LARGE SCALE GENOMIC DNA]</scope>
    <source>
        <strain evidence="8 9">ZFHKF-1</strain>
    </source>
</reference>
<dbReference type="PATRIC" id="fig|1196324.3.peg.720"/>
<dbReference type="InterPro" id="IPR030855">
    <property type="entry name" value="Bifunct_BirA"/>
</dbReference>
<dbReference type="PANTHER" id="PTHR12835">
    <property type="entry name" value="BIOTIN PROTEIN LIGASE"/>
    <property type="match status" value="1"/>
</dbReference>
<organism evidence="8 9">
    <name type="scientific">Fictibacillus macauensis ZFHKF-1</name>
    <dbReference type="NCBI Taxonomy" id="1196324"/>
    <lineage>
        <taxon>Bacteria</taxon>
        <taxon>Bacillati</taxon>
        <taxon>Bacillota</taxon>
        <taxon>Bacilli</taxon>
        <taxon>Bacillales</taxon>
        <taxon>Fictibacillaceae</taxon>
        <taxon>Fictibacillus</taxon>
    </lineage>
</organism>
<evidence type="ECO:0000256" key="5">
    <source>
        <dbReference type="ARBA" id="ARBA00023267"/>
    </source>
</evidence>
<dbReference type="InterPro" id="IPR004408">
    <property type="entry name" value="Biotin_CoA_COase_ligase"/>
</dbReference>
<comment type="similarity">
    <text evidence="6">Belongs to the biotin--protein ligase family.</text>
</comment>
<dbReference type="GO" id="GO:0003677">
    <property type="term" value="F:DNA binding"/>
    <property type="evidence" value="ECO:0007669"/>
    <property type="project" value="UniProtKB-UniRule"/>
</dbReference>
<dbReference type="InterPro" id="IPR003142">
    <property type="entry name" value="BPL_C"/>
</dbReference>
<comment type="catalytic activity">
    <reaction evidence="6">
        <text>biotin + L-lysyl-[protein] + ATP = N(6)-biotinyl-L-lysyl-[protein] + AMP + diphosphate + H(+)</text>
        <dbReference type="Rhea" id="RHEA:11756"/>
        <dbReference type="Rhea" id="RHEA-COMP:9752"/>
        <dbReference type="Rhea" id="RHEA-COMP:10505"/>
        <dbReference type="ChEBI" id="CHEBI:15378"/>
        <dbReference type="ChEBI" id="CHEBI:29969"/>
        <dbReference type="ChEBI" id="CHEBI:30616"/>
        <dbReference type="ChEBI" id="CHEBI:33019"/>
        <dbReference type="ChEBI" id="CHEBI:57586"/>
        <dbReference type="ChEBI" id="CHEBI:83144"/>
        <dbReference type="ChEBI" id="CHEBI:456215"/>
        <dbReference type="EC" id="6.3.4.15"/>
    </reaction>
</comment>
<evidence type="ECO:0000313" key="8">
    <source>
        <dbReference type="EMBL" id="EIT86616.1"/>
    </source>
</evidence>
<dbReference type="GO" id="GO:0016740">
    <property type="term" value="F:transferase activity"/>
    <property type="evidence" value="ECO:0007669"/>
    <property type="project" value="UniProtKB-ARBA"/>
</dbReference>
<dbReference type="Pfam" id="PF02237">
    <property type="entry name" value="BPL_C"/>
    <property type="match status" value="1"/>
</dbReference>
<accession>I8J4C0</accession>
<dbReference type="STRING" id="1196324.A374_03559"/>
<dbReference type="SUPFAM" id="SSF46785">
    <property type="entry name" value="Winged helix' DNA-binding domain"/>
    <property type="match status" value="1"/>
</dbReference>
<protein>
    <recommendedName>
        <fullName evidence="6">Bifunctional ligase/repressor BirA</fullName>
    </recommendedName>
    <alternativeName>
        <fullName evidence="6">Biotin--[acetyl-CoA-carboxylase] ligase</fullName>
        <ecNumber evidence="6">6.3.4.15</ecNumber>
    </alternativeName>
    <alternativeName>
        <fullName evidence="6">Biotin--protein ligase</fullName>
    </alternativeName>
    <alternativeName>
        <fullName evidence="6">Biotin-[acetyl-CoA carboxylase] synthetase</fullName>
    </alternativeName>
</protein>
<dbReference type="InterPro" id="IPR013196">
    <property type="entry name" value="HTH_11"/>
</dbReference>
<evidence type="ECO:0000256" key="6">
    <source>
        <dbReference type="HAMAP-Rule" id="MF_00978"/>
    </source>
</evidence>
<evidence type="ECO:0000256" key="2">
    <source>
        <dbReference type="ARBA" id="ARBA00022741"/>
    </source>
</evidence>
<dbReference type="InterPro" id="IPR045864">
    <property type="entry name" value="aa-tRNA-synth_II/BPL/LPL"/>
</dbReference>
<feature type="binding site" evidence="6">
    <location>
        <begin position="127"/>
        <end position="129"/>
    </location>
    <ligand>
        <name>biotin</name>
        <dbReference type="ChEBI" id="CHEBI:57586"/>
    </ligand>
</feature>
<comment type="function">
    <text evidence="6">Acts both as a biotin--[acetyl-CoA-carboxylase] ligase and a repressor.</text>
</comment>
<keyword evidence="2 6" id="KW-0547">Nucleotide-binding</keyword>
<gene>
    <name evidence="6" type="primary">birA</name>
    <name evidence="8" type="ORF">A374_03559</name>
</gene>
<dbReference type="NCBIfam" id="TIGR00121">
    <property type="entry name" value="birA_ligase"/>
    <property type="match status" value="1"/>
</dbReference>
<keyword evidence="3 6" id="KW-0067">ATP-binding</keyword>
<dbReference type="CDD" id="cd16442">
    <property type="entry name" value="BPL"/>
    <property type="match status" value="1"/>
</dbReference>
<dbReference type="InterPro" id="IPR011991">
    <property type="entry name" value="ArsR-like_HTH"/>
</dbReference>
<dbReference type="Pfam" id="PF03099">
    <property type="entry name" value="BPL_LplA_LipB"/>
    <property type="match status" value="1"/>
</dbReference>
<keyword evidence="6" id="KW-0678">Repressor</keyword>
<dbReference type="Gene3D" id="3.30.930.10">
    <property type="entry name" value="Bira Bifunctional Protein, Domain 2"/>
    <property type="match status" value="1"/>
</dbReference>
<evidence type="ECO:0000256" key="3">
    <source>
        <dbReference type="ARBA" id="ARBA00022840"/>
    </source>
</evidence>
<keyword evidence="6" id="KW-0804">Transcription</keyword>
<dbReference type="AlphaFoldDB" id="I8J4C0"/>
<dbReference type="Proteomes" id="UP000004080">
    <property type="component" value="Unassembled WGS sequence"/>
</dbReference>
<dbReference type="RefSeq" id="WP_007200811.1">
    <property type="nucleotide sequence ID" value="NZ_AKKV01000020.1"/>
</dbReference>
<evidence type="ECO:0000313" key="9">
    <source>
        <dbReference type="Proteomes" id="UP000004080"/>
    </source>
</evidence>
<dbReference type="GO" id="GO:0004077">
    <property type="term" value="F:biotin--[biotin carboxyl-carrier protein] ligase activity"/>
    <property type="evidence" value="ECO:0007669"/>
    <property type="project" value="UniProtKB-UniRule"/>
</dbReference>
<dbReference type="Gene3D" id="1.10.10.10">
    <property type="entry name" value="Winged helix-like DNA-binding domain superfamily/Winged helix DNA-binding domain"/>
    <property type="match status" value="1"/>
</dbReference>
<dbReference type="SUPFAM" id="SSF50037">
    <property type="entry name" value="C-terminal domain of transcriptional repressors"/>
    <property type="match status" value="1"/>
</dbReference>
<feature type="binding site" evidence="6">
    <location>
        <position position="123"/>
    </location>
    <ligand>
        <name>biotin</name>
        <dbReference type="ChEBI" id="CHEBI:57586"/>
    </ligand>
</feature>
<dbReference type="HAMAP" id="MF_00978">
    <property type="entry name" value="Bifunct_BirA"/>
    <property type="match status" value="1"/>
</dbReference>
<keyword evidence="6" id="KW-0805">Transcription regulation</keyword>
<evidence type="ECO:0000259" key="7">
    <source>
        <dbReference type="PROSITE" id="PS51733"/>
    </source>
</evidence>
<dbReference type="InterPro" id="IPR036388">
    <property type="entry name" value="WH-like_DNA-bd_sf"/>
</dbReference>
<dbReference type="InterPro" id="IPR008988">
    <property type="entry name" value="Transcriptional_repressor_C"/>
</dbReference>
<feature type="DNA-binding region" description="H-T-H motif" evidence="6">
    <location>
        <begin position="28"/>
        <end position="47"/>
    </location>
</feature>
<proteinExistence type="inferred from homology"/>